<dbReference type="InterPro" id="IPR007024">
    <property type="entry name" value="BLUF_domain"/>
</dbReference>
<name>A0ABT7TCK0_9MICO</name>
<reference evidence="2 3" key="1">
    <citation type="submission" date="2023-06" db="EMBL/GenBank/DDBJ databases">
        <authorList>
            <person name="Feng G."/>
            <person name="Li J."/>
            <person name="Zhu H."/>
        </authorList>
    </citation>
    <scope>NUCLEOTIDE SEQUENCE [LARGE SCALE GENOMIC DNA]</scope>
    <source>
        <strain evidence="2 3">RHCJP20</strain>
    </source>
</reference>
<accession>A0ABT7TCK0</accession>
<gene>
    <name evidence="2" type="ORF">QUG98_02410</name>
</gene>
<dbReference type="PROSITE" id="PS50925">
    <property type="entry name" value="BLUF"/>
    <property type="match status" value="1"/>
</dbReference>
<dbReference type="Proteomes" id="UP001235720">
    <property type="component" value="Unassembled WGS sequence"/>
</dbReference>
<dbReference type="Pfam" id="PF04940">
    <property type="entry name" value="BLUF"/>
    <property type="match status" value="1"/>
</dbReference>
<protein>
    <submittedName>
        <fullName evidence="2">BLUF domain-containing protein</fullName>
    </submittedName>
</protein>
<keyword evidence="3" id="KW-1185">Reference proteome</keyword>
<proteinExistence type="predicted"/>
<organism evidence="2 3">
    <name type="scientific">Curtobacterium subtropicum</name>
    <dbReference type="NCBI Taxonomy" id="3055138"/>
    <lineage>
        <taxon>Bacteria</taxon>
        <taxon>Bacillati</taxon>
        <taxon>Actinomycetota</taxon>
        <taxon>Actinomycetes</taxon>
        <taxon>Micrococcales</taxon>
        <taxon>Microbacteriaceae</taxon>
        <taxon>Curtobacterium</taxon>
    </lineage>
</organism>
<dbReference type="Gene3D" id="3.30.70.100">
    <property type="match status" value="1"/>
</dbReference>
<sequence length="169" mass="18505">MQPPPEPTQTPADGSLLSLVYASRAVVGFGLDDLDELLVHARSANARAGVTGLLLFRDHRFLQLLEGPSAAVREKMAYIAEDPRHDQVTVLLEEQVSSRQFPDWSMGYAAEATLQRAAVPGHRTTFDDLDFLPDDHGGAPDLATVRELLQWFRQDRDGSGADTGTARAH</sequence>
<evidence type="ECO:0000313" key="3">
    <source>
        <dbReference type="Proteomes" id="UP001235720"/>
    </source>
</evidence>
<dbReference type="SMART" id="SM01034">
    <property type="entry name" value="BLUF"/>
    <property type="match status" value="1"/>
</dbReference>
<dbReference type="InterPro" id="IPR036046">
    <property type="entry name" value="Acylphosphatase-like_dom_sf"/>
</dbReference>
<feature type="domain" description="BLUF" evidence="1">
    <location>
        <begin position="16"/>
        <end position="107"/>
    </location>
</feature>
<evidence type="ECO:0000259" key="1">
    <source>
        <dbReference type="PROSITE" id="PS50925"/>
    </source>
</evidence>
<dbReference type="EMBL" id="JAUCMM010000001">
    <property type="protein sequence ID" value="MDM7887296.1"/>
    <property type="molecule type" value="Genomic_DNA"/>
</dbReference>
<evidence type="ECO:0000313" key="2">
    <source>
        <dbReference type="EMBL" id="MDM7887296.1"/>
    </source>
</evidence>
<dbReference type="SUPFAM" id="SSF54975">
    <property type="entry name" value="Acylphosphatase/BLUF domain-like"/>
    <property type="match status" value="1"/>
</dbReference>
<dbReference type="RefSeq" id="WP_289469029.1">
    <property type="nucleotide sequence ID" value="NZ_JAUCMM010000001.1"/>
</dbReference>
<comment type="caution">
    <text evidence="2">The sequence shown here is derived from an EMBL/GenBank/DDBJ whole genome shotgun (WGS) entry which is preliminary data.</text>
</comment>